<dbReference type="SMART" id="SM00829">
    <property type="entry name" value="PKS_ER"/>
    <property type="match status" value="1"/>
</dbReference>
<keyword evidence="3" id="KW-1185">Reference proteome</keyword>
<dbReference type="InterPro" id="IPR047122">
    <property type="entry name" value="Trans-enoyl_RdTase-like"/>
</dbReference>
<evidence type="ECO:0000313" key="3">
    <source>
        <dbReference type="Proteomes" id="UP000053890"/>
    </source>
</evidence>
<accession>A0A194SBU0</accession>
<reference evidence="2 3" key="1">
    <citation type="journal article" date="2015" name="Front. Microbiol.">
        <title>Genome sequence of the plant growth promoting endophytic yeast Rhodotorula graminis WP1.</title>
        <authorList>
            <person name="Firrincieli A."/>
            <person name="Otillar R."/>
            <person name="Salamov A."/>
            <person name="Schmutz J."/>
            <person name="Khan Z."/>
            <person name="Redman R.S."/>
            <person name="Fleck N.D."/>
            <person name="Lindquist E."/>
            <person name="Grigoriev I.V."/>
            <person name="Doty S.L."/>
        </authorList>
    </citation>
    <scope>NUCLEOTIDE SEQUENCE [LARGE SCALE GENOMIC DNA]</scope>
    <source>
        <strain evidence="2 3">WP1</strain>
    </source>
</reference>
<dbReference type="Proteomes" id="UP000053890">
    <property type="component" value="Unassembled WGS sequence"/>
</dbReference>
<evidence type="ECO:0000313" key="2">
    <source>
        <dbReference type="EMBL" id="KPV77915.1"/>
    </source>
</evidence>
<organism evidence="2 3">
    <name type="scientific">Rhodotorula graminis (strain WP1)</name>
    <dbReference type="NCBI Taxonomy" id="578459"/>
    <lineage>
        <taxon>Eukaryota</taxon>
        <taxon>Fungi</taxon>
        <taxon>Dikarya</taxon>
        <taxon>Basidiomycota</taxon>
        <taxon>Pucciniomycotina</taxon>
        <taxon>Microbotryomycetes</taxon>
        <taxon>Sporidiobolales</taxon>
        <taxon>Sporidiobolaceae</taxon>
        <taxon>Rhodotorula</taxon>
    </lineage>
</organism>
<evidence type="ECO:0000259" key="1">
    <source>
        <dbReference type="SMART" id="SM00829"/>
    </source>
</evidence>
<feature type="domain" description="Enoyl reductase (ER)" evidence="1">
    <location>
        <begin position="11"/>
        <end position="351"/>
    </location>
</feature>
<dbReference type="InterPro" id="IPR020843">
    <property type="entry name" value="ER"/>
</dbReference>
<dbReference type="RefSeq" id="XP_018273964.1">
    <property type="nucleotide sequence ID" value="XM_018415318.1"/>
</dbReference>
<dbReference type="Pfam" id="PF08240">
    <property type="entry name" value="ADH_N"/>
    <property type="match status" value="1"/>
</dbReference>
<name>A0A194SBU0_RHOGW</name>
<dbReference type="Gene3D" id="3.40.50.720">
    <property type="entry name" value="NAD(P)-binding Rossmann-like Domain"/>
    <property type="match status" value="1"/>
</dbReference>
<dbReference type="InterPro" id="IPR011032">
    <property type="entry name" value="GroES-like_sf"/>
</dbReference>
<dbReference type="GO" id="GO:0016651">
    <property type="term" value="F:oxidoreductase activity, acting on NAD(P)H"/>
    <property type="evidence" value="ECO:0007669"/>
    <property type="project" value="InterPro"/>
</dbReference>
<dbReference type="OrthoDB" id="3233595at2759"/>
<dbReference type="InterPro" id="IPR036291">
    <property type="entry name" value="NAD(P)-bd_dom_sf"/>
</dbReference>
<protein>
    <recommendedName>
        <fullName evidence="1">Enoyl reductase (ER) domain-containing protein</fullName>
    </recommendedName>
</protein>
<sequence>MSSNSAAWYKERLAQLEVDDAPMWTAEKGEVLVTVHSVSIQPVDWKIQTYGFDQMVKQYPFILGTDVAGEVVEVGEGVSNVKKGDRVLGHCKGLGTGEPKHSAFQRFAVIDAYLASSIPDSLSFDEATVLPLGLSTAASGLYPKDKLALPYPHADSPNPQGKGKVVLVYGGSSSVGASAIQLAAASGVRVVTTCSPANFDLVKSLGAAAAFDYRTPKDDLVSSLVAAVEKEGSEFAGAFDAISEHGSVELCAQVALKAFGGSGKKYIAATLPPPQDLPEGISSEWVFAIDIALKEDAAVARAVYHDFVPAALKAHSLQAKPDPLVVGSGLENVQKGLDRQKEGVSAKKVVVTGIQG</sequence>
<proteinExistence type="predicted"/>
<gene>
    <name evidence="2" type="ORF">RHOBADRAFT_50443</name>
</gene>
<dbReference type="SUPFAM" id="SSF50129">
    <property type="entry name" value="GroES-like"/>
    <property type="match status" value="1"/>
</dbReference>
<dbReference type="AlphaFoldDB" id="A0A194SBU0"/>
<dbReference type="CDD" id="cd08249">
    <property type="entry name" value="enoyl_reductase_like"/>
    <property type="match status" value="1"/>
</dbReference>
<dbReference type="PANTHER" id="PTHR45348:SF2">
    <property type="entry name" value="ZINC-TYPE ALCOHOL DEHYDROGENASE-LIKE PROTEIN C2E1P3.01"/>
    <property type="match status" value="1"/>
</dbReference>
<dbReference type="OMA" id="WAPIYKK"/>
<dbReference type="PANTHER" id="PTHR45348">
    <property type="entry name" value="HYPOTHETICAL OXIDOREDUCTASE (EUROFUNG)"/>
    <property type="match status" value="1"/>
</dbReference>
<dbReference type="STRING" id="578459.A0A194SBU0"/>
<dbReference type="EMBL" id="KQ474073">
    <property type="protein sequence ID" value="KPV77915.1"/>
    <property type="molecule type" value="Genomic_DNA"/>
</dbReference>
<dbReference type="Gene3D" id="3.90.180.10">
    <property type="entry name" value="Medium-chain alcohol dehydrogenases, catalytic domain"/>
    <property type="match status" value="1"/>
</dbReference>
<dbReference type="SUPFAM" id="SSF51735">
    <property type="entry name" value="NAD(P)-binding Rossmann-fold domains"/>
    <property type="match status" value="1"/>
</dbReference>
<dbReference type="InterPro" id="IPR013154">
    <property type="entry name" value="ADH-like_N"/>
</dbReference>
<dbReference type="GeneID" id="28975766"/>